<evidence type="ECO:0000313" key="2">
    <source>
        <dbReference type="Proteomes" id="UP001367676"/>
    </source>
</evidence>
<keyword evidence="2" id="KW-1185">Reference proteome</keyword>
<sequence>MGVRVHSTLRRRRLNTVAHRRRSVAQDERNCAGGAQGWRNYVAFVSSWNGKQWAHYSVVAVATAPSGRGVCGLHPVRREVASLNFVRLRRSVQRPESCTR</sequence>
<accession>A0AAN9U1R5</accession>
<gene>
    <name evidence="1" type="ORF">V9T40_006622</name>
</gene>
<evidence type="ECO:0000313" key="1">
    <source>
        <dbReference type="EMBL" id="KAK7602648.1"/>
    </source>
</evidence>
<dbReference type="AlphaFoldDB" id="A0AAN9U1R5"/>
<comment type="caution">
    <text evidence="1">The sequence shown here is derived from an EMBL/GenBank/DDBJ whole genome shotgun (WGS) entry which is preliminary data.</text>
</comment>
<dbReference type="Proteomes" id="UP001367676">
    <property type="component" value="Unassembled WGS sequence"/>
</dbReference>
<dbReference type="EMBL" id="JBBCAQ010000007">
    <property type="protein sequence ID" value="KAK7602648.1"/>
    <property type="molecule type" value="Genomic_DNA"/>
</dbReference>
<name>A0AAN9U1R5_9HEMI</name>
<protein>
    <submittedName>
        <fullName evidence="1">Uncharacterized protein</fullName>
    </submittedName>
</protein>
<reference evidence="1 2" key="1">
    <citation type="submission" date="2024-03" db="EMBL/GenBank/DDBJ databases">
        <title>Adaptation during the transition from Ophiocordyceps entomopathogen to insect associate is accompanied by gene loss and intensified selection.</title>
        <authorList>
            <person name="Ward C.M."/>
            <person name="Onetto C.A."/>
            <person name="Borneman A.R."/>
        </authorList>
    </citation>
    <scope>NUCLEOTIDE SEQUENCE [LARGE SCALE GENOMIC DNA]</scope>
    <source>
        <strain evidence="1">AWRI1</strain>
        <tissue evidence="1">Single Adult Female</tissue>
    </source>
</reference>
<proteinExistence type="predicted"/>
<organism evidence="1 2">
    <name type="scientific">Parthenolecanium corni</name>
    <dbReference type="NCBI Taxonomy" id="536013"/>
    <lineage>
        <taxon>Eukaryota</taxon>
        <taxon>Metazoa</taxon>
        <taxon>Ecdysozoa</taxon>
        <taxon>Arthropoda</taxon>
        <taxon>Hexapoda</taxon>
        <taxon>Insecta</taxon>
        <taxon>Pterygota</taxon>
        <taxon>Neoptera</taxon>
        <taxon>Paraneoptera</taxon>
        <taxon>Hemiptera</taxon>
        <taxon>Sternorrhyncha</taxon>
        <taxon>Coccoidea</taxon>
        <taxon>Coccidae</taxon>
        <taxon>Parthenolecanium</taxon>
    </lineage>
</organism>